<evidence type="ECO:0000313" key="2">
    <source>
        <dbReference type="Proteomes" id="UP000515146"/>
    </source>
</evidence>
<proteinExistence type="predicted"/>
<organism evidence="2 3">
    <name type="scientific">Dermatophagoides pteronyssinus</name>
    <name type="common">European house dust mite</name>
    <dbReference type="NCBI Taxonomy" id="6956"/>
    <lineage>
        <taxon>Eukaryota</taxon>
        <taxon>Metazoa</taxon>
        <taxon>Ecdysozoa</taxon>
        <taxon>Arthropoda</taxon>
        <taxon>Chelicerata</taxon>
        <taxon>Arachnida</taxon>
        <taxon>Acari</taxon>
        <taxon>Acariformes</taxon>
        <taxon>Sarcoptiformes</taxon>
        <taxon>Astigmata</taxon>
        <taxon>Psoroptidia</taxon>
        <taxon>Analgoidea</taxon>
        <taxon>Pyroglyphidae</taxon>
        <taxon>Dermatophagoidinae</taxon>
        <taxon>Dermatophagoides</taxon>
    </lineage>
</organism>
<keyword evidence="1" id="KW-0732">Signal</keyword>
<name>A0A6P6XNH6_DERPT</name>
<dbReference type="KEGG" id="dpte:113789041"/>
<feature type="signal peptide" evidence="1">
    <location>
        <begin position="1"/>
        <end position="22"/>
    </location>
</feature>
<dbReference type="Proteomes" id="UP000515146">
    <property type="component" value="Unplaced"/>
</dbReference>
<evidence type="ECO:0000256" key="1">
    <source>
        <dbReference type="SAM" id="SignalP"/>
    </source>
</evidence>
<accession>A0A6P6XNH6</accession>
<reference evidence="3" key="1">
    <citation type="submission" date="2025-08" db="UniProtKB">
        <authorList>
            <consortium name="RefSeq"/>
        </authorList>
    </citation>
    <scope>IDENTIFICATION</scope>
    <source>
        <strain evidence="3">Airmid</strain>
    </source>
</reference>
<evidence type="ECO:0000313" key="3">
    <source>
        <dbReference type="RefSeq" id="XP_027194328.1"/>
    </source>
</evidence>
<dbReference type="InParanoid" id="A0A6P6XNH6"/>
<gene>
    <name evidence="3" type="primary">LOC113789041</name>
</gene>
<dbReference type="AlphaFoldDB" id="A0A6P6XNH6"/>
<protein>
    <submittedName>
        <fullName evidence="3">Uncharacterized protein LOC113789041</fullName>
    </submittedName>
</protein>
<keyword evidence="2" id="KW-1185">Reference proteome</keyword>
<sequence>MRSTVLAFAILTVMVIIMSSSGRFDRKQSSSSMVEAGQKKKMRIAMALIHLLGRRNKMIVPFPIPIPVEKEKKCYHIQKEYVPVYLKDEKKYDSYDYHHQKYGHHDDTYGYDHHNNIDHLSGGSGDFTYK</sequence>
<feature type="chain" id="PRO_5027851208" evidence="1">
    <location>
        <begin position="23"/>
        <end position="130"/>
    </location>
</feature>
<dbReference type="RefSeq" id="XP_027194328.1">
    <property type="nucleotide sequence ID" value="XM_027338527.1"/>
</dbReference>